<sequence>MERIKLSASAKNQLATLKRRTGIEHNNVICRHALCMSLANPSVPPDENFSFAGGLEIDWRTLTGGQEELYTNLLVVRLIADGKRISDEAIKQTFLLHVHRGLSYLVSRREGDLLAELAAVIAEPTR</sequence>
<gene>
    <name evidence="1" type="primary">dndE</name>
    <name evidence="1" type="ORF">LBW59_22555</name>
</gene>
<evidence type="ECO:0000313" key="1">
    <source>
        <dbReference type="EMBL" id="MDB0573534.1"/>
    </source>
</evidence>
<dbReference type="Gene3D" id="1.10.1220.160">
    <property type="entry name" value="DNA sulphur modification protein DndE"/>
    <property type="match status" value="1"/>
</dbReference>
<dbReference type="Pfam" id="PF08870">
    <property type="entry name" value="DndE"/>
    <property type="match status" value="1"/>
</dbReference>
<dbReference type="NCBIfam" id="TIGR03184">
    <property type="entry name" value="DNA_S_dndE"/>
    <property type="match status" value="1"/>
</dbReference>
<comment type="caution">
    <text evidence="1">The sequence shown here is derived from an EMBL/GenBank/DDBJ whole genome shotgun (WGS) entry which is preliminary data.</text>
</comment>
<dbReference type="InterPro" id="IPR014969">
    <property type="entry name" value="DNA_S_DndE"/>
</dbReference>
<protein>
    <submittedName>
        <fullName evidence="1">DNA sulfur modification protein DndE</fullName>
    </submittedName>
</protein>
<dbReference type="EMBL" id="JAIVFG010000054">
    <property type="protein sequence ID" value="MDB0573534.1"/>
    <property type="molecule type" value="Genomic_DNA"/>
</dbReference>
<dbReference type="InterPro" id="IPR038472">
    <property type="entry name" value="DndE_sf"/>
</dbReference>
<dbReference type="AlphaFoldDB" id="A0AAW5ZTQ4"/>
<accession>A0AAW5ZTQ4</accession>
<name>A0AAW5ZTQ4_RALSL</name>
<dbReference type="RefSeq" id="WP_271657228.1">
    <property type="nucleotide sequence ID" value="NZ_JAIVFG010000054.1"/>
</dbReference>
<evidence type="ECO:0000313" key="2">
    <source>
        <dbReference type="Proteomes" id="UP001144050"/>
    </source>
</evidence>
<proteinExistence type="predicted"/>
<dbReference type="Proteomes" id="UP001144050">
    <property type="component" value="Unassembled WGS sequence"/>
</dbReference>
<organism evidence="1 2">
    <name type="scientific">Ralstonia solanacearum</name>
    <name type="common">Pseudomonas solanacearum</name>
    <dbReference type="NCBI Taxonomy" id="305"/>
    <lineage>
        <taxon>Bacteria</taxon>
        <taxon>Pseudomonadati</taxon>
        <taxon>Pseudomonadota</taxon>
        <taxon>Betaproteobacteria</taxon>
        <taxon>Burkholderiales</taxon>
        <taxon>Burkholderiaceae</taxon>
        <taxon>Ralstonia</taxon>
        <taxon>Ralstonia solanacearum species complex</taxon>
    </lineage>
</organism>
<reference evidence="1" key="1">
    <citation type="submission" date="2021-09" db="EMBL/GenBank/DDBJ databases">
        <title>Genomic analysis of Ralstonia spp.</title>
        <authorList>
            <person name="Aburjaile F."/>
            <person name="Ariute J.C."/>
            <person name="Pais A.K.L."/>
            <person name="Albuquerque G.M.R."/>
            <person name="Silva A.M.F."/>
            <person name="Brenig B."/>
            <person name="Azevedo V."/>
            <person name="Matiuzzi M."/>
            <person name="Ramos R."/>
            <person name="Goes-Neto A."/>
            <person name="Soares S."/>
            <person name="Iseppon A.M.B."/>
            <person name="Souza E."/>
            <person name="Gama M."/>
        </authorList>
    </citation>
    <scope>NUCLEOTIDE SEQUENCE</scope>
    <source>
        <strain evidence="1">CCRMRs91</strain>
    </source>
</reference>